<proteinExistence type="predicted"/>
<protein>
    <submittedName>
        <fullName evidence="2">Uncharacterized protein</fullName>
    </submittedName>
</protein>
<evidence type="ECO:0000313" key="2">
    <source>
        <dbReference type="EMBL" id="KAA9338803.1"/>
    </source>
</evidence>
<evidence type="ECO:0000256" key="1">
    <source>
        <dbReference type="SAM" id="MobiDB-lite"/>
    </source>
</evidence>
<keyword evidence="3" id="KW-1185">Reference proteome</keyword>
<comment type="caution">
    <text evidence="2">The sequence shown here is derived from an EMBL/GenBank/DDBJ whole genome shotgun (WGS) entry which is preliminary data.</text>
</comment>
<accession>A0A5N1J2N7</accession>
<dbReference type="RefSeq" id="WP_150903436.1">
    <property type="nucleotide sequence ID" value="NZ_VTWT01000004.1"/>
</dbReference>
<name>A0A5N1J2N7_9BACT</name>
<dbReference type="EMBL" id="VTWT01000004">
    <property type="protein sequence ID" value="KAA9338803.1"/>
    <property type="molecule type" value="Genomic_DNA"/>
</dbReference>
<evidence type="ECO:0000313" key="3">
    <source>
        <dbReference type="Proteomes" id="UP000326570"/>
    </source>
</evidence>
<sequence>MKHFNQIQFLMNTTTINYWKGEYPEIQEELHRVVKMAYHSGVATANWILPSYLDQTAIASTEETFRLSLEGHLKTQMELRLSLNNPFRLLSGDLSLEQLAEKFSRAYLSTSSPEEVLQWLKGVDMYEVRVTDLAVGVSHYLLRKELVRILSIGYDGWIIENENISTETEVTNLSDEDQSNAENKELDAFSPAERVAPEGSSPEDSNGIKRQKKKSPRAEAMEKLHGFPWINEPTKLAIISIHNYLLENKMIEPSLSESDLRALFSEKGPLEPIRFLKASGKLVMLFRLLAMDVLKFSNKGPILDEFSKSEIRSSSYWLFPRLIGTFRNKKGEKYNTDQLSKSASQWQVDKLQKMDWFIQMKETLTAACKPR</sequence>
<dbReference type="AlphaFoldDB" id="A0A5N1J2N7"/>
<dbReference type="Proteomes" id="UP000326570">
    <property type="component" value="Unassembled WGS sequence"/>
</dbReference>
<organism evidence="2 3">
    <name type="scientific">Adhaeribacter soli</name>
    <dbReference type="NCBI Taxonomy" id="2607655"/>
    <lineage>
        <taxon>Bacteria</taxon>
        <taxon>Pseudomonadati</taxon>
        <taxon>Bacteroidota</taxon>
        <taxon>Cytophagia</taxon>
        <taxon>Cytophagales</taxon>
        <taxon>Hymenobacteraceae</taxon>
        <taxon>Adhaeribacter</taxon>
    </lineage>
</organism>
<reference evidence="2 3" key="1">
    <citation type="submission" date="2019-09" db="EMBL/GenBank/DDBJ databases">
        <title>Genome sequence of Adhaeribacter sp. M2.</title>
        <authorList>
            <person name="Srinivasan S."/>
        </authorList>
    </citation>
    <scope>NUCLEOTIDE SEQUENCE [LARGE SCALE GENOMIC DNA]</scope>
    <source>
        <strain evidence="2 3">M2</strain>
    </source>
</reference>
<gene>
    <name evidence="2" type="ORF">F0P94_08380</name>
</gene>
<feature type="region of interest" description="Disordered" evidence="1">
    <location>
        <begin position="170"/>
        <end position="216"/>
    </location>
</feature>